<gene>
    <name evidence="1" type="ORF">Goarm_002173</name>
</gene>
<feature type="non-terminal residue" evidence="1">
    <location>
        <position position="1"/>
    </location>
</feature>
<proteinExistence type="predicted"/>
<name>A0A7J9K7C8_9ROSI</name>
<evidence type="ECO:0000313" key="2">
    <source>
        <dbReference type="Proteomes" id="UP000593575"/>
    </source>
</evidence>
<protein>
    <submittedName>
        <fullName evidence="1">Uncharacterized protein</fullName>
    </submittedName>
</protein>
<dbReference type="EMBL" id="JABFAE010000012">
    <property type="protein sequence ID" value="MBA0842343.1"/>
    <property type="molecule type" value="Genomic_DNA"/>
</dbReference>
<sequence>DRGHVIGIETYHLPRQLKLWQPFRPFDLPKRWGFTKSRLKETHL</sequence>
<keyword evidence="2" id="KW-1185">Reference proteome</keyword>
<dbReference type="Proteomes" id="UP000593575">
    <property type="component" value="Unassembled WGS sequence"/>
</dbReference>
<accession>A0A7J9K7C8</accession>
<reference evidence="1 2" key="1">
    <citation type="journal article" date="2019" name="Genome Biol. Evol.">
        <title>Insights into the evolution of the New World diploid cottons (Gossypium, subgenus Houzingenia) based on genome sequencing.</title>
        <authorList>
            <person name="Grover C.E."/>
            <person name="Arick M.A. 2nd"/>
            <person name="Thrash A."/>
            <person name="Conover J.L."/>
            <person name="Sanders W.S."/>
            <person name="Peterson D.G."/>
            <person name="Frelichowski J.E."/>
            <person name="Scheffler J.A."/>
            <person name="Scheffler B.E."/>
            <person name="Wendel J.F."/>
        </authorList>
    </citation>
    <scope>NUCLEOTIDE SEQUENCE [LARGE SCALE GENOMIC DNA]</scope>
    <source>
        <strain evidence="1">6</strain>
        <tissue evidence="1">Leaf</tissue>
    </source>
</reference>
<dbReference type="AlphaFoldDB" id="A0A7J9K7C8"/>
<evidence type="ECO:0000313" key="1">
    <source>
        <dbReference type="EMBL" id="MBA0842343.1"/>
    </source>
</evidence>
<comment type="caution">
    <text evidence="1">The sequence shown here is derived from an EMBL/GenBank/DDBJ whole genome shotgun (WGS) entry which is preliminary data.</text>
</comment>
<organism evidence="1 2">
    <name type="scientific">Gossypium armourianum</name>
    <dbReference type="NCBI Taxonomy" id="34283"/>
    <lineage>
        <taxon>Eukaryota</taxon>
        <taxon>Viridiplantae</taxon>
        <taxon>Streptophyta</taxon>
        <taxon>Embryophyta</taxon>
        <taxon>Tracheophyta</taxon>
        <taxon>Spermatophyta</taxon>
        <taxon>Magnoliopsida</taxon>
        <taxon>eudicotyledons</taxon>
        <taxon>Gunneridae</taxon>
        <taxon>Pentapetalae</taxon>
        <taxon>rosids</taxon>
        <taxon>malvids</taxon>
        <taxon>Malvales</taxon>
        <taxon>Malvaceae</taxon>
        <taxon>Malvoideae</taxon>
        <taxon>Gossypium</taxon>
    </lineage>
</organism>